<evidence type="ECO:0000313" key="6">
    <source>
        <dbReference type="Proteomes" id="UP000219573"/>
    </source>
</evidence>
<proteinExistence type="predicted"/>
<evidence type="ECO:0000256" key="2">
    <source>
        <dbReference type="ARBA" id="ARBA00022741"/>
    </source>
</evidence>
<keyword evidence="6" id="KW-1185">Reference proteome</keyword>
<dbReference type="InterPro" id="IPR003593">
    <property type="entry name" value="AAA+_ATPase"/>
</dbReference>
<dbReference type="InterPro" id="IPR027417">
    <property type="entry name" value="P-loop_NTPase"/>
</dbReference>
<name>A0A285GGJ9_9FIRM</name>
<dbReference type="SUPFAM" id="SSF52540">
    <property type="entry name" value="P-loop containing nucleoside triphosphate hydrolases"/>
    <property type="match status" value="1"/>
</dbReference>
<dbReference type="InterPro" id="IPR050166">
    <property type="entry name" value="ABC_transporter_ATP-bind"/>
</dbReference>
<dbReference type="InterPro" id="IPR003439">
    <property type="entry name" value="ABC_transporter-like_ATP-bd"/>
</dbReference>
<dbReference type="PANTHER" id="PTHR42788:SF13">
    <property type="entry name" value="ALIPHATIC SULFONATES IMPORT ATP-BINDING PROTEIN SSUB"/>
    <property type="match status" value="1"/>
</dbReference>
<dbReference type="PANTHER" id="PTHR42788">
    <property type="entry name" value="TAURINE IMPORT ATP-BINDING PROTEIN-RELATED"/>
    <property type="match status" value="1"/>
</dbReference>
<dbReference type="RefSeq" id="WP_097017291.1">
    <property type="nucleotide sequence ID" value="NZ_OBDZ01000007.1"/>
</dbReference>
<reference evidence="6" key="1">
    <citation type="submission" date="2017-09" db="EMBL/GenBank/DDBJ databases">
        <authorList>
            <person name="Varghese N."/>
            <person name="Submissions S."/>
        </authorList>
    </citation>
    <scope>NUCLEOTIDE SEQUENCE [LARGE SCALE GENOMIC DNA]</scope>
    <source>
        <strain evidence="6">MSL47</strain>
    </source>
</reference>
<dbReference type="InterPro" id="IPR017871">
    <property type="entry name" value="ABC_transporter-like_CS"/>
</dbReference>
<organism evidence="5 6">
    <name type="scientific">Orenia metallireducens</name>
    <dbReference type="NCBI Taxonomy" id="1413210"/>
    <lineage>
        <taxon>Bacteria</taxon>
        <taxon>Bacillati</taxon>
        <taxon>Bacillota</taxon>
        <taxon>Clostridia</taxon>
        <taxon>Halanaerobiales</taxon>
        <taxon>Halobacteroidaceae</taxon>
        <taxon>Orenia</taxon>
    </lineage>
</organism>
<dbReference type="EMBL" id="OBDZ01000007">
    <property type="protein sequence ID" value="SNY22699.1"/>
    <property type="molecule type" value="Genomic_DNA"/>
</dbReference>
<evidence type="ECO:0000256" key="1">
    <source>
        <dbReference type="ARBA" id="ARBA00022448"/>
    </source>
</evidence>
<keyword evidence="2" id="KW-0547">Nucleotide-binding</keyword>
<evidence type="ECO:0000259" key="4">
    <source>
        <dbReference type="PROSITE" id="PS50893"/>
    </source>
</evidence>
<evidence type="ECO:0000313" key="5">
    <source>
        <dbReference type="EMBL" id="SNY22699.1"/>
    </source>
</evidence>
<dbReference type="SMART" id="SM00382">
    <property type="entry name" value="AAA"/>
    <property type="match status" value="1"/>
</dbReference>
<dbReference type="AlphaFoldDB" id="A0A285GGJ9"/>
<keyword evidence="3 5" id="KW-0067">ATP-binding</keyword>
<dbReference type="PROSITE" id="PS00211">
    <property type="entry name" value="ABC_TRANSPORTER_1"/>
    <property type="match status" value="1"/>
</dbReference>
<protein>
    <submittedName>
        <fullName evidence="5">NitT/TauT family transport system ATP-binding protein</fullName>
    </submittedName>
</protein>
<sequence>MKNVLVKNLYKSYENQNIDRNYVLDNINFEVGDNEFICILGKSGCGKSTLLNLLAGFIKPTKGEIYVSGKLVQKPSAEIGVVFQDHALFPWYTVTENIAFGPKLNKDKNADKIAIRLIDMVGLNGYEDHYPSSLSGGMQQRVGIARALATNPKLLLMDEPLGALDALTREKMRLELLKIWEKTKKTIIFITHSVSEAVYLADRVILLEEGKVGMDVRIEIERPRDTKDQRFIDYVQMFKDRFTEQELLEVSK</sequence>
<accession>A0A285GGJ9</accession>
<gene>
    <name evidence="5" type="ORF">SAMN06265827_107105</name>
</gene>
<dbReference type="OrthoDB" id="9801958at2"/>
<dbReference type="PROSITE" id="PS50893">
    <property type="entry name" value="ABC_TRANSPORTER_2"/>
    <property type="match status" value="1"/>
</dbReference>
<dbReference type="Gene3D" id="3.40.50.300">
    <property type="entry name" value="P-loop containing nucleotide triphosphate hydrolases"/>
    <property type="match status" value="1"/>
</dbReference>
<evidence type="ECO:0000256" key="3">
    <source>
        <dbReference type="ARBA" id="ARBA00022840"/>
    </source>
</evidence>
<dbReference type="GO" id="GO:0005524">
    <property type="term" value="F:ATP binding"/>
    <property type="evidence" value="ECO:0007669"/>
    <property type="project" value="UniProtKB-KW"/>
</dbReference>
<feature type="domain" description="ABC transporter" evidence="4">
    <location>
        <begin position="4"/>
        <end position="234"/>
    </location>
</feature>
<dbReference type="GO" id="GO:0016887">
    <property type="term" value="F:ATP hydrolysis activity"/>
    <property type="evidence" value="ECO:0007669"/>
    <property type="project" value="InterPro"/>
</dbReference>
<dbReference type="Proteomes" id="UP000219573">
    <property type="component" value="Unassembled WGS sequence"/>
</dbReference>
<dbReference type="Pfam" id="PF00005">
    <property type="entry name" value="ABC_tran"/>
    <property type="match status" value="1"/>
</dbReference>
<keyword evidence="1" id="KW-0813">Transport</keyword>
<dbReference type="CDD" id="cd03293">
    <property type="entry name" value="ABC_NrtD_SsuB_transporters"/>
    <property type="match status" value="1"/>
</dbReference>